<keyword evidence="2" id="KW-0812">Transmembrane</keyword>
<proteinExistence type="predicted"/>
<gene>
    <name evidence="3" type="ORF">PVAP13_2NG029286</name>
</gene>
<evidence type="ECO:0000256" key="2">
    <source>
        <dbReference type="SAM" id="Phobius"/>
    </source>
</evidence>
<dbReference type="Proteomes" id="UP000823388">
    <property type="component" value="Chromosome 2N"/>
</dbReference>
<feature type="compositionally biased region" description="Polar residues" evidence="1">
    <location>
        <begin position="24"/>
        <end position="33"/>
    </location>
</feature>
<comment type="caution">
    <text evidence="3">The sequence shown here is derived from an EMBL/GenBank/DDBJ whole genome shotgun (WGS) entry which is preliminary data.</text>
</comment>
<evidence type="ECO:0000256" key="1">
    <source>
        <dbReference type="SAM" id="MobiDB-lite"/>
    </source>
</evidence>
<evidence type="ECO:0000313" key="4">
    <source>
        <dbReference type="Proteomes" id="UP000823388"/>
    </source>
</evidence>
<keyword evidence="2" id="KW-1133">Transmembrane helix</keyword>
<feature type="compositionally biased region" description="Pro residues" evidence="1">
    <location>
        <begin position="1"/>
        <end position="15"/>
    </location>
</feature>
<feature type="transmembrane region" description="Helical" evidence="2">
    <location>
        <begin position="67"/>
        <end position="89"/>
    </location>
</feature>
<evidence type="ECO:0000313" key="3">
    <source>
        <dbReference type="EMBL" id="KAG2631383.1"/>
    </source>
</evidence>
<sequence length="110" mass="12734">MPPAIRRLPLPPAQPPRGAHPTIATHSARPNRQQLATPVSPFCHSYHPFPRFLLQPCRTRRRCIRSILCRVLFFVLLFLSIHTIILLQLKQILMHAVRSVPRFFSIHTCN</sequence>
<dbReference type="EMBL" id="CM029040">
    <property type="protein sequence ID" value="KAG2631383.1"/>
    <property type="molecule type" value="Genomic_DNA"/>
</dbReference>
<feature type="region of interest" description="Disordered" evidence="1">
    <location>
        <begin position="1"/>
        <end position="33"/>
    </location>
</feature>
<accession>A0A8T0VF17</accession>
<organism evidence="3 4">
    <name type="scientific">Panicum virgatum</name>
    <name type="common">Blackwell switchgrass</name>
    <dbReference type="NCBI Taxonomy" id="38727"/>
    <lineage>
        <taxon>Eukaryota</taxon>
        <taxon>Viridiplantae</taxon>
        <taxon>Streptophyta</taxon>
        <taxon>Embryophyta</taxon>
        <taxon>Tracheophyta</taxon>
        <taxon>Spermatophyta</taxon>
        <taxon>Magnoliopsida</taxon>
        <taxon>Liliopsida</taxon>
        <taxon>Poales</taxon>
        <taxon>Poaceae</taxon>
        <taxon>PACMAD clade</taxon>
        <taxon>Panicoideae</taxon>
        <taxon>Panicodae</taxon>
        <taxon>Paniceae</taxon>
        <taxon>Panicinae</taxon>
        <taxon>Panicum</taxon>
        <taxon>Panicum sect. Hiantes</taxon>
    </lineage>
</organism>
<keyword evidence="2" id="KW-0472">Membrane</keyword>
<protein>
    <submittedName>
        <fullName evidence="3">Uncharacterized protein</fullName>
    </submittedName>
</protein>
<name>A0A8T0VF17_PANVG</name>
<dbReference type="AlphaFoldDB" id="A0A8T0VF17"/>
<reference evidence="3" key="1">
    <citation type="submission" date="2020-05" db="EMBL/GenBank/DDBJ databases">
        <title>WGS assembly of Panicum virgatum.</title>
        <authorList>
            <person name="Lovell J.T."/>
            <person name="Jenkins J."/>
            <person name="Shu S."/>
            <person name="Juenger T.E."/>
            <person name="Schmutz J."/>
        </authorList>
    </citation>
    <scope>NUCLEOTIDE SEQUENCE</scope>
    <source>
        <strain evidence="3">AP13</strain>
    </source>
</reference>
<keyword evidence="4" id="KW-1185">Reference proteome</keyword>